<name>A0A090G5Q5_MESPL</name>
<organism evidence="1 2">
    <name type="scientific">Mesorhizobium plurifarium</name>
    <dbReference type="NCBI Taxonomy" id="69974"/>
    <lineage>
        <taxon>Bacteria</taxon>
        <taxon>Pseudomonadati</taxon>
        <taxon>Pseudomonadota</taxon>
        <taxon>Alphaproteobacteria</taxon>
        <taxon>Hyphomicrobiales</taxon>
        <taxon>Phyllobacteriaceae</taxon>
        <taxon>Mesorhizobium</taxon>
    </lineage>
</organism>
<dbReference type="AlphaFoldDB" id="A0A090G5Q5"/>
<proteinExistence type="predicted"/>
<reference evidence="1 2" key="1">
    <citation type="submission" date="2014-08" db="EMBL/GenBank/DDBJ databases">
        <authorList>
            <person name="Moulin Lionel"/>
        </authorList>
    </citation>
    <scope>NUCLEOTIDE SEQUENCE [LARGE SCALE GENOMIC DNA]</scope>
</reference>
<dbReference type="Proteomes" id="UP000046122">
    <property type="component" value="Unassembled WGS sequence"/>
</dbReference>
<accession>A0A090G5Q5</accession>
<evidence type="ECO:0000313" key="2">
    <source>
        <dbReference type="Proteomes" id="UP000046122"/>
    </source>
</evidence>
<gene>
    <name evidence="1" type="ORF">MPL3365_170167</name>
</gene>
<sequence>MKIRPVHSHILRLRGTSRHEECLPHVVFVKGRPWLESFRMIKDFPNPMKLKAKRMS</sequence>
<evidence type="ECO:0000313" key="1">
    <source>
        <dbReference type="EMBL" id="CDX52929.1"/>
    </source>
</evidence>
<protein>
    <submittedName>
        <fullName evidence="1">Uncharacterized protein</fullName>
    </submittedName>
</protein>
<dbReference type="EMBL" id="CCNE01000009">
    <property type="protein sequence ID" value="CDX52929.1"/>
    <property type="molecule type" value="Genomic_DNA"/>
</dbReference>